<name>A0A448UDB3_9NEIS</name>
<evidence type="ECO:0000313" key="3">
    <source>
        <dbReference type="EMBL" id="VEJ21871.1"/>
    </source>
</evidence>
<accession>A0A448UDB3</accession>
<evidence type="ECO:0000256" key="1">
    <source>
        <dbReference type="PROSITE-ProRule" id="PRU00339"/>
    </source>
</evidence>
<sequence length="653" mass="76546">MMDAAKLINEGYELFKAEKYDEAIQKLNEALESIPDKTQDIQKQVNAQHWLGRCYMEQAIKTSNTKQADEQFAQAIEHYQKGLHLAEQLNEQNGIQEQMFAQSWLGGCYFEQAIKTSDARQAIQMLNQAIEHFQKWLHFAQQMEGQNGIQQQVYVQSAQGLCYFEQAIKASDTRQANQNFDQAIEYFKKCLHFAQQMEGQNGIDQTTFAFYWLGRCFLEKNRKSKTVKKNKNDIQQYFEHAKLQYLQLQDETLKAKHITAIRRYEKELDFLTEDYDSYFNSKKEDIQKHLPLNKNLKEPIASILAVLSIAPVEFDKPLAHYTSPFVCEKLLGIKQKEEKQSEINPSKMRMNSSTYMNDPYEGKSLLDFLDIRENSLENKTDFNLHNAFFACFSTRVNDLNQFRLYGKVNNIEASGCCLVFNKRKDWVKEPNVSASYKYLNYKNSLYSQEEVEVIEQEEVIEEVTTIQSPSEDLPLYQVAYIFYRDEYTEQNKYNVLLKLEEKFGICLKPISDNTKWHEVRQKQFKIALTTLRTHFQKNNKTAKQQQANQSALEYIRYLFKDYAFRDEEEFRLLQIEELGSEKVKYCHETNSAYVEYADICNKLDEVILGTNYKRAGGEQKVEAFRYLLKQKLPHIKVSHSSLPINAALPARKP</sequence>
<reference evidence="3 4" key="1">
    <citation type="submission" date="2018-12" db="EMBL/GenBank/DDBJ databases">
        <authorList>
            <consortium name="Pathogen Informatics"/>
        </authorList>
    </citation>
    <scope>NUCLEOTIDE SEQUENCE [LARGE SCALE GENOMIC DNA]</scope>
    <source>
        <strain evidence="3 4">NCTC12227</strain>
    </source>
</reference>
<dbReference type="InterPro" id="IPR011990">
    <property type="entry name" value="TPR-like_helical_dom_sf"/>
</dbReference>
<keyword evidence="2" id="KW-0175">Coiled coil</keyword>
<dbReference type="InterPro" id="IPR019734">
    <property type="entry name" value="TPR_rpt"/>
</dbReference>
<protein>
    <submittedName>
        <fullName evidence="3">Tetratricopeptide repeat</fullName>
    </submittedName>
</protein>
<feature type="repeat" description="TPR" evidence="1">
    <location>
        <begin position="4"/>
        <end position="37"/>
    </location>
</feature>
<evidence type="ECO:0000313" key="4">
    <source>
        <dbReference type="Proteomes" id="UP000268229"/>
    </source>
</evidence>
<feature type="coiled-coil region" evidence="2">
    <location>
        <begin position="254"/>
        <end position="281"/>
    </location>
</feature>
<dbReference type="KEGG" id="nani:NCTC12227_01637"/>
<dbReference type="Proteomes" id="UP000268229">
    <property type="component" value="Chromosome"/>
</dbReference>
<dbReference type="PROSITE" id="PS50005">
    <property type="entry name" value="TPR"/>
    <property type="match status" value="1"/>
</dbReference>
<keyword evidence="1" id="KW-0802">TPR repeat</keyword>
<keyword evidence="4" id="KW-1185">Reference proteome</keyword>
<evidence type="ECO:0000256" key="2">
    <source>
        <dbReference type="SAM" id="Coils"/>
    </source>
</evidence>
<proteinExistence type="predicted"/>
<dbReference type="Gene3D" id="1.25.40.10">
    <property type="entry name" value="Tetratricopeptide repeat domain"/>
    <property type="match status" value="1"/>
</dbReference>
<organism evidence="3 4">
    <name type="scientific">Neisseria animaloris</name>
    <dbReference type="NCBI Taxonomy" id="326522"/>
    <lineage>
        <taxon>Bacteria</taxon>
        <taxon>Pseudomonadati</taxon>
        <taxon>Pseudomonadota</taxon>
        <taxon>Betaproteobacteria</taxon>
        <taxon>Neisseriales</taxon>
        <taxon>Neisseriaceae</taxon>
        <taxon>Neisseria</taxon>
    </lineage>
</organism>
<dbReference type="EMBL" id="LR134516">
    <property type="protein sequence ID" value="VEJ21871.1"/>
    <property type="molecule type" value="Genomic_DNA"/>
</dbReference>
<dbReference type="SUPFAM" id="SSF48452">
    <property type="entry name" value="TPR-like"/>
    <property type="match status" value="1"/>
</dbReference>
<dbReference type="SMART" id="SM00028">
    <property type="entry name" value="TPR"/>
    <property type="match status" value="3"/>
</dbReference>
<dbReference type="AlphaFoldDB" id="A0A448UDB3"/>
<gene>
    <name evidence="3" type="ORF">NCTC12227_01637</name>
</gene>